<protein>
    <submittedName>
        <fullName evidence="2">SprT-like domain-containing protein</fullName>
    </submittedName>
</protein>
<dbReference type="SMART" id="SM00731">
    <property type="entry name" value="SprT"/>
    <property type="match status" value="1"/>
</dbReference>
<name>A0A9D1PLP4_9BACI</name>
<feature type="domain" description="SprT-like" evidence="1">
    <location>
        <begin position="4"/>
        <end position="150"/>
    </location>
</feature>
<evidence type="ECO:0000313" key="2">
    <source>
        <dbReference type="EMBL" id="HIV74564.1"/>
    </source>
</evidence>
<dbReference type="InterPro" id="IPR006640">
    <property type="entry name" value="SprT-like_domain"/>
</dbReference>
<proteinExistence type="predicted"/>
<gene>
    <name evidence="2" type="ORF">H9895_05710</name>
</gene>
<evidence type="ECO:0000313" key="3">
    <source>
        <dbReference type="Proteomes" id="UP000823937"/>
    </source>
</evidence>
<evidence type="ECO:0000259" key="1">
    <source>
        <dbReference type="SMART" id="SM00731"/>
    </source>
</evidence>
<reference evidence="2" key="2">
    <citation type="submission" date="2021-04" db="EMBL/GenBank/DDBJ databases">
        <authorList>
            <person name="Gilroy R."/>
        </authorList>
    </citation>
    <scope>NUCLEOTIDE SEQUENCE</scope>
    <source>
        <strain evidence="2">CHK169-2315</strain>
    </source>
</reference>
<accession>A0A9D1PLP4</accession>
<reference evidence="2" key="1">
    <citation type="journal article" date="2021" name="PeerJ">
        <title>Extensive microbial diversity within the chicken gut microbiome revealed by metagenomics and culture.</title>
        <authorList>
            <person name="Gilroy R."/>
            <person name="Ravi A."/>
            <person name="Getino M."/>
            <person name="Pursley I."/>
            <person name="Horton D.L."/>
            <person name="Alikhan N.F."/>
            <person name="Baker D."/>
            <person name="Gharbi K."/>
            <person name="Hall N."/>
            <person name="Watson M."/>
            <person name="Adriaenssens E.M."/>
            <person name="Foster-Nyarko E."/>
            <person name="Jarju S."/>
            <person name="Secka A."/>
            <person name="Antonio M."/>
            <person name="Oren A."/>
            <person name="Chaudhuri R.R."/>
            <person name="La Ragione R."/>
            <person name="Hildebrand F."/>
            <person name="Pallen M.J."/>
        </authorList>
    </citation>
    <scope>NUCLEOTIDE SEQUENCE</scope>
    <source>
        <strain evidence="2">CHK169-2315</strain>
    </source>
</reference>
<organism evidence="2 3">
    <name type="scientific">Candidatus Pseudogracilibacillus intestinigallinarum</name>
    <dbReference type="NCBI Taxonomy" id="2838742"/>
    <lineage>
        <taxon>Bacteria</taxon>
        <taxon>Bacillati</taxon>
        <taxon>Bacillota</taxon>
        <taxon>Bacilli</taxon>
        <taxon>Bacillales</taxon>
        <taxon>Bacillaceae</taxon>
        <taxon>Pseudogracilibacillus</taxon>
    </lineage>
</organism>
<comment type="caution">
    <text evidence="2">The sequence shown here is derived from an EMBL/GenBank/DDBJ whole genome shotgun (WGS) entry which is preliminary data.</text>
</comment>
<dbReference type="AlphaFoldDB" id="A0A9D1PLP4"/>
<dbReference type="EMBL" id="DXHX01000085">
    <property type="protein sequence ID" value="HIV74564.1"/>
    <property type="molecule type" value="Genomic_DNA"/>
</dbReference>
<sequence length="169" mass="19826">MKEEELTQFATQFLRTNFHIDLTIPIVRNNRLRSSYGRYVMTNKQHPVRIEVAGKTLDYGTEEAIKGIIKHECIHYALHMQGQSMRDGHPVFEKTLRKHNAPSTNTMKIGLFYLFRCETCARTYETNRKQISKTPKKYRTKCCNGKITIMETRKYDGKHFSKVSHSFTC</sequence>
<dbReference type="Proteomes" id="UP000823937">
    <property type="component" value="Unassembled WGS sequence"/>
</dbReference>
<dbReference type="GO" id="GO:0006950">
    <property type="term" value="P:response to stress"/>
    <property type="evidence" value="ECO:0007669"/>
    <property type="project" value="UniProtKB-ARBA"/>
</dbReference>
<dbReference type="Pfam" id="PF10263">
    <property type="entry name" value="SprT-like"/>
    <property type="match status" value="1"/>
</dbReference>